<name>A0A1M7TD19_FERGO</name>
<reference evidence="2" key="1">
    <citation type="submission" date="2016-12" db="EMBL/GenBank/DDBJ databases">
        <authorList>
            <person name="Varghese N."/>
            <person name="Submissions S."/>
        </authorList>
    </citation>
    <scope>NUCLEOTIDE SEQUENCE [LARGE SCALE GENOMIC DNA]</scope>
    <source>
        <strain evidence="2">DSM 13020</strain>
    </source>
</reference>
<keyword evidence="2" id="KW-1185">Reference proteome</keyword>
<organism evidence="1 2">
    <name type="scientific">Fervidobacterium gondwanense DSM 13020</name>
    <dbReference type="NCBI Taxonomy" id="1121883"/>
    <lineage>
        <taxon>Bacteria</taxon>
        <taxon>Thermotogati</taxon>
        <taxon>Thermotogota</taxon>
        <taxon>Thermotogae</taxon>
        <taxon>Thermotogales</taxon>
        <taxon>Fervidobacteriaceae</taxon>
        <taxon>Fervidobacterium</taxon>
    </lineage>
</organism>
<dbReference type="Proteomes" id="UP000184207">
    <property type="component" value="Unassembled WGS sequence"/>
</dbReference>
<dbReference type="EMBL" id="FRDJ01000014">
    <property type="protein sequence ID" value="SHN68567.1"/>
    <property type="molecule type" value="Genomic_DNA"/>
</dbReference>
<evidence type="ECO:0000313" key="1">
    <source>
        <dbReference type="EMBL" id="SHN68567.1"/>
    </source>
</evidence>
<dbReference type="AlphaFoldDB" id="A0A1M7TD19"/>
<proteinExistence type="predicted"/>
<dbReference type="RefSeq" id="WP_372589807.1">
    <property type="nucleotide sequence ID" value="NZ_FRDJ01000014.1"/>
</dbReference>
<dbReference type="SUPFAM" id="SSF53187">
    <property type="entry name" value="Zn-dependent exopeptidases"/>
    <property type="match status" value="1"/>
</dbReference>
<dbReference type="STRING" id="1121883.SAMN02745226_01844"/>
<dbReference type="Gene3D" id="3.40.630.10">
    <property type="entry name" value="Zn peptidases"/>
    <property type="match status" value="1"/>
</dbReference>
<evidence type="ECO:0000313" key="2">
    <source>
        <dbReference type="Proteomes" id="UP000184207"/>
    </source>
</evidence>
<protein>
    <submittedName>
        <fullName evidence="1">Endoglucanase</fullName>
    </submittedName>
</protein>
<gene>
    <name evidence="1" type="ORF">SAMN02745226_01844</name>
</gene>
<sequence length="57" mass="6646">MLKYLKELTEIKGPSGNEDGVREFIMSKIKDKVDEFFVDRMGNLIALKSIPVRKNRF</sequence>
<accession>A0A1M7TD19</accession>